<comment type="similarity">
    <text evidence="6">Belongs to the ABC-4 integral membrane protein family.</text>
</comment>
<keyword evidence="2" id="KW-1003">Cell membrane</keyword>
<dbReference type="PANTHER" id="PTHR30572:SF4">
    <property type="entry name" value="ABC TRANSPORTER PERMEASE YTRF"/>
    <property type="match status" value="1"/>
</dbReference>
<name>A0A2H0KRE4_9BACT</name>
<dbReference type="GO" id="GO:0005886">
    <property type="term" value="C:plasma membrane"/>
    <property type="evidence" value="ECO:0007669"/>
    <property type="project" value="UniProtKB-SubCell"/>
</dbReference>
<evidence type="ECO:0000256" key="5">
    <source>
        <dbReference type="ARBA" id="ARBA00023136"/>
    </source>
</evidence>
<evidence type="ECO:0000256" key="6">
    <source>
        <dbReference type="ARBA" id="ARBA00038076"/>
    </source>
</evidence>
<evidence type="ECO:0000256" key="3">
    <source>
        <dbReference type="ARBA" id="ARBA00022692"/>
    </source>
</evidence>
<evidence type="ECO:0000313" key="10">
    <source>
        <dbReference type="EMBL" id="PIQ74730.1"/>
    </source>
</evidence>
<dbReference type="InterPro" id="IPR050250">
    <property type="entry name" value="Macrolide_Exporter_MacB"/>
</dbReference>
<evidence type="ECO:0000256" key="4">
    <source>
        <dbReference type="ARBA" id="ARBA00022989"/>
    </source>
</evidence>
<dbReference type="EMBL" id="PCVN01000013">
    <property type="protein sequence ID" value="PIQ74730.1"/>
    <property type="molecule type" value="Genomic_DNA"/>
</dbReference>
<evidence type="ECO:0000313" key="11">
    <source>
        <dbReference type="Proteomes" id="UP000231550"/>
    </source>
</evidence>
<feature type="domain" description="ABC3 transporter permease C-terminal" evidence="8">
    <location>
        <begin position="294"/>
        <end position="412"/>
    </location>
</feature>
<reference evidence="10 11" key="1">
    <citation type="submission" date="2017-09" db="EMBL/GenBank/DDBJ databases">
        <title>Depth-based differentiation of microbial function through sediment-hosted aquifers and enrichment of novel symbionts in the deep terrestrial subsurface.</title>
        <authorList>
            <person name="Probst A.J."/>
            <person name="Ladd B."/>
            <person name="Jarett J.K."/>
            <person name="Geller-Mcgrath D.E."/>
            <person name="Sieber C.M."/>
            <person name="Emerson J.B."/>
            <person name="Anantharaman K."/>
            <person name="Thomas B.C."/>
            <person name="Malmstrom R."/>
            <person name="Stieglmeier M."/>
            <person name="Klingl A."/>
            <person name="Woyke T."/>
            <person name="Ryan C.M."/>
            <person name="Banfield J.F."/>
        </authorList>
    </citation>
    <scope>NUCLEOTIDE SEQUENCE [LARGE SCALE GENOMIC DNA]</scope>
    <source>
        <strain evidence="10">CG11_big_fil_rev_8_21_14_0_20_44_10</strain>
    </source>
</reference>
<feature type="domain" description="MacB-like periplasmic core" evidence="9">
    <location>
        <begin position="21"/>
        <end position="254"/>
    </location>
</feature>
<protein>
    <submittedName>
        <fullName evidence="10">Multidrug ABC transporter substrate-binding protein</fullName>
    </submittedName>
</protein>
<dbReference type="Pfam" id="PF02687">
    <property type="entry name" value="FtsX"/>
    <property type="match status" value="1"/>
</dbReference>
<proteinExistence type="inferred from homology"/>
<dbReference type="Pfam" id="PF12704">
    <property type="entry name" value="MacB_PCD"/>
    <property type="match status" value="1"/>
</dbReference>
<dbReference type="AlphaFoldDB" id="A0A2H0KRE4"/>
<keyword evidence="4 7" id="KW-1133">Transmembrane helix</keyword>
<comment type="caution">
    <text evidence="10">The sequence shown here is derived from an EMBL/GenBank/DDBJ whole genome shotgun (WGS) entry which is preliminary data.</text>
</comment>
<comment type="subcellular location">
    <subcellularLocation>
        <location evidence="1">Cell membrane</location>
        <topology evidence="1">Multi-pass membrane protein</topology>
    </subcellularLocation>
</comment>
<feature type="transmembrane region" description="Helical" evidence="7">
    <location>
        <begin position="21"/>
        <end position="42"/>
    </location>
</feature>
<dbReference type="InterPro" id="IPR025857">
    <property type="entry name" value="MacB_PCD"/>
</dbReference>
<keyword evidence="5 7" id="KW-0472">Membrane</keyword>
<dbReference type="GO" id="GO:0022857">
    <property type="term" value="F:transmembrane transporter activity"/>
    <property type="evidence" value="ECO:0007669"/>
    <property type="project" value="TreeGrafter"/>
</dbReference>
<keyword evidence="3 7" id="KW-0812">Transmembrane</keyword>
<evidence type="ECO:0000259" key="9">
    <source>
        <dbReference type="Pfam" id="PF12704"/>
    </source>
</evidence>
<evidence type="ECO:0000256" key="1">
    <source>
        <dbReference type="ARBA" id="ARBA00004651"/>
    </source>
</evidence>
<feature type="transmembrane region" description="Helical" evidence="7">
    <location>
        <begin position="290"/>
        <end position="315"/>
    </location>
</feature>
<dbReference type="Proteomes" id="UP000231550">
    <property type="component" value="Unassembled WGS sequence"/>
</dbReference>
<evidence type="ECO:0000259" key="8">
    <source>
        <dbReference type="Pfam" id="PF02687"/>
    </source>
</evidence>
<feature type="transmembrane region" description="Helical" evidence="7">
    <location>
        <begin position="375"/>
        <end position="401"/>
    </location>
</feature>
<dbReference type="PANTHER" id="PTHR30572">
    <property type="entry name" value="MEMBRANE COMPONENT OF TRANSPORTER-RELATED"/>
    <property type="match status" value="1"/>
</dbReference>
<accession>A0A2H0KRE4</accession>
<sequence length="419" mass="45447">MNFSVTISQSIIALNANKLRSILSVLGIVIGVAAVVIILSLGQGLKNLVTNEVEAFGPNILDVAVKIPGKSQTQSISSMVQGIKITTLKTRDIKDLEDKQRFPYIEAVNGSAIGQERASHDGNEKKVLVYGCSPDYPKIVKTSKLAGGRFFMNSENESLAQVAVLGSDLGKDLFKNTDPIGKNIKIKGQNFRVVGVFKPQSGLVFGGVDMNDFVYIPVETTLKKILGTDYLTQMHVVVSDQSYINRAKADITALLRKNHNITDPDKDDFEIMTMTEILDTINQVGTILNLLLGFLAAISLLVGGVGIMNIMLASVSERTHEIGLRKSLGATNKDILYQFLIESLVITCLGGVTGIIFGTIVSLLISLVIQQQLSSWPFVISWLAIIVAFLVSSTIGLIFGLHPARQAAKKSPIEALRYE</sequence>
<gene>
    <name evidence="10" type="ORF">COV85_00495</name>
</gene>
<evidence type="ECO:0000256" key="2">
    <source>
        <dbReference type="ARBA" id="ARBA00022475"/>
    </source>
</evidence>
<feature type="transmembrane region" description="Helical" evidence="7">
    <location>
        <begin position="336"/>
        <end position="369"/>
    </location>
</feature>
<evidence type="ECO:0000256" key="7">
    <source>
        <dbReference type="SAM" id="Phobius"/>
    </source>
</evidence>
<dbReference type="InterPro" id="IPR003838">
    <property type="entry name" value="ABC3_permease_C"/>
</dbReference>
<organism evidence="10 11">
    <name type="scientific">Candidatus Portnoybacteria bacterium CG11_big_fil_rev_8_21_14_0_20_44_10</name>
    <dbReference type="NCBI Taxonomy" id="1974818"/>
    <lineage>
        <taxon>Bacteria</taxon>
        <taxon>Candidatus Portnoyibacteriota</taxon>
    </lineage>
</organism>